<reference evidence="6 7" key="1">
    <citation type="journal article" date="2015" name="BMC Genomics">
        <title>Genome mining reveals unlocked bioactive potential of marine Gram-negative bacteria.</title>
        <authorList>
            <person name="Machado H."/>
            <person name="Sonnenschein E.C."/>
            <person name="Melchiorsen J."/>
            <person name="Gram L."/>
        </authorList>
    </citation>
    <scope>NUCLEOTIDE SEQUENCE [LARGE SCALE GENOMIC DNA]</scope>
    <source>
        <strain evidence="6 7">S2471</strain>
    </source>
</reference>
<dbReference type="InterPro" id="IPR007300">
    <property type="entry name" value="CidB/LrgB"/>
</dbReference>
<accession>A0A0F4QFU5</accession>
<feature type="transmembrane region" description="Helical" evidence="5">
    <location>
        <begin position="199"/>
        <end position="225"/>
    </location>
</feature>
<dbReference type="RefSeq" id="WP_046006785.1">
    <property type="nucleotide sequence ID" value="NZ_JXYA01000054.1"/>
</dbReference>
<protein>
    <submittedName>
        <fullName evidence="6">Membrane protein</fullName>
    </submittedName>
</protein>
<keyword evidence="2 5" id="KW-0812">Transmembrane</keyword>
<sequence>MINMLLGCSVTLVLFFVMRRLNHRWRSPVLNPVLLCIVLISACLLISDIDYIDYRNATTPISFFLEIAVVALALPLYQQLHAIRPYLVLICACSFVGISSATLLAFLLCQLFSASTALSASLMALSVTTPITLIVTDSLNGLPGVAAIMVILIGVLGGVFGLSLLSLAGVTQPQAKGIALGVACHAIGTAAAMEHHPAAGAFASAAMIISAVITASWVPVLFTLLQGIIS</sequence>
<comment type="subcellular location">
    <subcellularLocation>
        <location evidence="1">Membrane</location>
        <topology evidence="1">Multi-pass membrane protein</topology>
    </subcellularLocation>
</comment>
<evidence type="ECO:0000256" key="5">
    <source>
        <dbReference type="SAM" id="Phobius"/>
    </source>
</evidence>
<dbReference type="EMBL" id="JXYA01000054">
    <property type="protein sequence ID" value="KJZ06189.1"/>
    <property type="molecule type" value="Genomic_DNA"/>
</dbReference>
<dbReference type="AlphaFoldDB" id="A0A0F4QFU5"/>
<dbReference type="Proteomes" id="UP000033452">
    <property type="component" value="Unassembled WGS sequence"/>
</dbReference>
<evidence type="ECO:0000256" key="3">
    <source>
        <dbReference type="ARBA" id="ARBA00022989"/>
    </source>
</evidence>
<dbReference type="Pfam" id="PF04172">
    <property type="entry name" value="LrgB"/>
    <property type="match status" value="1"/>
</dbReference>
<keyword evidence="3 5" id="KW-1133">Transmembrane helix</keyword>
<evidence type="ECO:0000256" key="4">
    <source>
        <dbReference type="ARBA" id="ARBA00023136"/>
    </source>
</evidence>
<feature type="transmembrane region" description="Helical" evidence="5">
    <location>
        <begin position="29"/>
        <end position="49"/>
    </location>
</feature>
<feature type="transmembrane region" description="Helical" evidence="5">
    <location>
        <begin position="142"/>
        <end position="165"/>
    </location>
</feature>
<keyword evidence="7" id="KW-1185">Reference proteome</keyword>
<evidence type="ECO:0000256" key="1">
    <source>
        <dbReference type="ARBA" id="ARBA00004141"/>
    </source>
</evidence>
<dbReference type="PANTHER" id="PTHR30249">
    <property type="entry name" value="PUTATIVE SEROTONIN TRANSPORTER"/>
    <property type="match status" value="1"/>
</dbReference>
<dbReference type="PATRIC" id="fig|43658.5.peg.4279"/>
<keyword evidence="4 5" id="KW-0472">Membrane</keyword>
<dbReference type="OrthoDB" id="9811701at2"/>
<dbReference type="GO" id="GO:0016020">
    <property type="term" value="C:membrane"/>
    <property type="evidence" value="ECO:0007669"/>
    <property type="project" value="UniProtKB-SubCell"/>
</dbReference>
<evidence type="ECO:0000313" key="6">
    <source>
        <dbReference type="EMBL" id="KJZ06189.1"/>
    </source>
</evidence>
<proteinExistence type="predicted"/>
<feature type="transmembrane region" description="Helical" evidence="5">
    <location>
        <begin position="61"/>
        <end position="80"/>
    </location>
</feature>
<dbReference type="PANTHER" id="PTHR30249:SF0">
    <property type="entry name" value="PLASTIDAL GLYCOLATE_GLYCERATE TRANSLOCATOR 1, CHLOROPLASTIC"/>
    <property type="match status" value="1"/>
</dbReference>
<feature type="transmembrane region" description="Helical" evidence="5">
    <location>
        <begin position="116"/>
        <end position="136"/>
    </location>
</feature>
<evidence type="ECO:0000256" key="2">
    <source>
        <dbReference type="ARBA" id="ARBA00022692"/>
    </source>
</evidence>
<gene>
    <name evidence="6" type="ORF">TW77_20260</name>
</gene>
<comment type="caution">
    <text evidence="6">The sequence shown here is derived from an EMBL/GenBank/DDBJ whole genome shotgun (WGS) entry which is preliminary data.</text>
</comment>
<name>A0A0F4QFU5_9GAMM</name>
<feature type="transmembrane region" description="Helical" evidence="5">
    <location>
        <begin position="177"/>
        <end position="193"/>
    </location>
</feature>
<organism evidence="6 7">
    <name type="scientific">Pseudoalteromonas rubra</name>
    <dbReference type="NCBI Taxonomy" id="43658"/>
    <lineage>
        <taxon>Bacteria</taxon>
        <taxon>Pseudomonadati</taxon>
        <taxon>Pseudomonadota</taxon>
        <taxon>Gammaproteobacteria</taxon>
        <taxon>Alteromonadales</taxon>
        <taxon>Pseudoalteromonadaceae</taxon>
        <taxon>Pseudoalteromonas</taxon>
    </lineage>
</organism>
<evidence type="ECO:0000313" key="7">
    <source>
        <dbReference type="Proteomes" id="UP000033452"/>
    </source>
</evidence>
<feature type="transmembrane region" description="Helical" evidence="5">
    <location>
        <begin position="86"/>
        <end position="109"/>
    </location>
</feature>